<dbReference type="SFLD" id="SFLDG01113">
    <property type="entry name" value="Uncharacterised_Radical_SAM_Su"/>
    <property type="match status" value="1"/>
</dbReference>
<evidence type="ECO:0000313" key="2">
    <source>
        <dbReference type="EMBL" id="PLX19000.1"/>
    </source>
</evidence>
<dbReference type="PANTHER" id="PTHR43288">
    <property type="entry name" value="BIOTIN SYNTHASE-RELATED PROTEIN, RADICAL SAM SUPERFAMILY"/>
    <property type="match status" value="1"/>
</dbReference>
<dbReference type="SFLD" id="SFLDS00029">
    <property type="entry name" value="Radical_SAM"/>
    <property type="match status" value="1"/>
</dbReference>
<proteinExistence type="predicted"/>
<dbReference type="SUPFAM" id="SSF102114">
    <property type="entry name" value="Radical SAM enzymes"/>
    <property type="match status" value="1"/>
</dbReference>
<evidence type="ECO:0000259" key="1">
    <source>
        <dbReference type="SMART" id="SM00729"/>
    </source>
</evidence>
<gene>
    <name evidence="2" type="ORF">C0601_03040</name>
</gene>
<sequence length="261" mass="29684">MNKIRFIYPKFTTSISLTKSQCSLDCYYCQSKYLSHMKSLSNLHLSKDLKSLLISGGVNPQGIVPFMDKKDEILKLKAKGIRVNFHPGAKIDKNTAKAIKEIADVISFDFISDEYTIKQVYKGFYNADDYITSIENLINNNIRVVPHILCGVLYGNIKGERKAILRLKEMGFNEAVLLVLRPPKDSDIHSPEPEKIIDVVKDIDMNITLGCMRPGGNYRKKIDILAAQNNFSTIVMPHPDCERYCMENDYIIEKGDECCVF</sequence>
<organism evidence="2 3">
    <name type="scientific">Muiribacterium halophilum</name>
    <dbReference type="NCBI Taxonomy" id="2053465"/>
    <lineage>
        <taxon>Bacteria</taxon>
        <taxon>Candidatus Muiribacteriota</taxon>
        <taxon>Candidatus Muiribacteriia</taxon>
        <taxon>Candidatus Muiribacteriales</taxon>
        <taxon>Candidatus Muiribacteriaceae</taxon>
        <taxon>Candidatus Muiribacterium</taxon>
    </lineage>
</organism>
<dbReference type="InterPro" id="IPR006638">
    <property type="entry name" value="Elp3/MiaA/NifB-like_rSAM"/>
</dbReference>
<dbReference type="InterPro" id="IPR007197">
    <property type="entry name" value="rSAM"/>
</dbReference>
<dbReference type="PANTHER" id="PTHR43288:SF2">
    <property type="entry name" value="RADICAL SAM CORE DOMAIN-CONTAINING PROTEIN"/>
    <property type="match status" value="1"/>
</dbReference>
<dbReference type="SMART" id="SM00729">
    <property type="entry name" value="Elp3"/>
    <property type="match status" value="1"/>
</dbReference>
<dbReference type="Proteomes" id="UP000234857">
    <property type="component" value="Unassembled WGS sequence"/>
</dbReference>
<dbReference type="GO" id="GO:0051536">
    <property type="term" value="F:iron-sulfur cluster binding"/>
    <property type="evidence" value="ECO:0007669"/>
    <property type="project" value="InterPro"/>
</dbReference>
<accession>A0A2N5ZJX6</accession>
<comment type="caution">
    <text evidence="2">The sequence shown here is derived from an EMBL/GenBank/DDBJ whole genome shotgun (WGS) entry which is preliminary data.</text>
</comment>
<dbReference type="EMBL" id="PKTG01000043">
    <property type="protein sequence ID" value="PLX19000.1"/>
    <property type="molecule type" value="Genomic_DNA"/>
</dbReference>
<name>A0A2N5ZJX6_MUIH1</name>
<feature type="domain" description="Elp3/MiaA/NifB-like radical SAM core" evidence="1">
    <location>
        <begin position="12"/>
        <end position="205"/>
    </location>
</feature>
<reference evidence="2 3" key="1">
    <citation type="submission" date="2017-11" db="EMBL/GenBank/DDBJ databases">
        <title>Genome-resolved metagenomics identifies genetic mobility, metabolic interactions, and unexpected diversity in perchlorate-reducing communities.</title>
        <authorList>
            <person name="Barnum T.P."/>
            <person name="Figueroa I.A."/>
            <person name="Carlstrom C.I."/>
            <person name="Lucas L.N."/>
            <person name="Engelbrektson A.L."/>
            <person name="Coates J.D."/>
        </authorList>
    </citation>
    <scope>NUCLEOTIDE SEQUENCE [LARGE SCALE GENOMIC DNA]</scope>
    <source>
        <strain evidence="2">BM706</strain>
    </source>
</reference>
<evidence type="ECO:0000313" key="3">
    <source>
        <dbReference type="Proteomes" id="UP000234857"/>
    </source>
</evidence>
<dbReference type="GO" id="GO:0003824">
    <property type="term" value="F:catalytic activity"/>
    <property type="evidence" value="ECO:0007669"/>
    <property type="project" value="InterPro"/>
</dbReference>
<dbReference type="AlphaFoldDB" id="A0A2N5ZJX6"/>
<dbReference type="InterPro" id="IPR058240">
    <property type="entry name" value="rSAM_sf"/>
</dbReference>
<protein>
    <recommendedName>
        <fullName evidence="1">Elp3/MiaA/NifB-like radical SAM core domain-containing protein</fullName>
    </recommendedName>
</protein>